<feature type="domain" description="MARVEL" evidence="6">
    <location>
        <begin position="11"/>
        <end position="149"/>
    </location>
</feature>
<dbReference type="GO" id="GO:0016020">
    <property type="term" value="C:membrane"/>
    <property type="evidence" value="ECO:0007669"/>
    <property type="project" value="UniProtKB-SubCell"/>
</dbReference>
<dbReference type="AlphaFoldDB" id="A0AA39ULQ2"/>
<keyword evidence="2 5" id="KW-0812">Transmembrane</keyword>
<dbReference type="EMBL" id="JAUEPU010000026">
    <property type="protein sequence ID" value="KAK0493228.1"/>
    <property type="molecule type" value="Genomic_DNA"/>
</dbReference>
<reference evidence="7" key="1">
    <citation type="submission" date="2023-06" db="EMBL/GenBank/DDBJ databases">
        <authorList>
            <consortium name="Lawrence Berkeley National Laboratory"/>
            <person name="Ahrendt S."/>
            <person name="Sahu N."/>
            <person name="Indic B."/>
            <person name="Wong-Bajracharya J."/>
            <person name="Merenyi Z."/>
            <person name="Ke H.-M."/>
            <person name="Monk M."/>
            <person name="Kocsube S."/>
            <person name="Drula E."/>
            <person name="Lipzen A."/>
            <person name="Balint B."/>
            <person name="Henrissat B."/>
            <person name="Andreopoulos B."/>
            <person name="Martin F.M."/>
            <person name="Harder C.B."/>
            <person name="Rigling D."/>
            <person name="Ford K.L."/>
            <person name="Foster G.D."/>
            <person name="Pangilinan J."/>
            <person name="Papanicolaou A."/>
            <person name="Barry K."/>
            <person name="LaButti K."/>
            <person name="Viragh M."/>
            <person name="Koriabine M."/>
            <person name="Yan M."/>
            <person name="Riley R."/>
            <person name="Champramary S."/>
            <person name="Plett K.L."/>
            <person name="Tsai I.J."/>
            <person name="Slot J."/>
            <person name="Sipos G."/>
            <person name="Plett J."/>
            <person name="Nagy L.G."/>
            <person name="Grigoriev I.V."/>
        </authorList>
    </citation>
    <scope>NUCLEOTIDE SEQUENCE</scope>
    <source>
        <strain evidence="7">HWK02</strain>
    </source>
</reference>
<feature type="transmembrane region" description="Helical" evidence="5">
    <location>
        <begin position="55"/>
        <end position="77"/>
    </location>
</feature>
<gene>
    <name evidence="7" type="ORF">EDD18DRAFT_1181119</name>
</gene>
<keyword evidence="3 5" id="KW-1133">Transmembrane helix</keyword>
<evidence type="ECO:0000313" key="7">
    <source>
        <dbReference type="EMBL" id="KAK0493228.1"/>
    </source>
</evidence>
<evidence type="ECO:0000313" key="8">
    <source>
        <dbReference type="Proteomes" id="UP001175228"/>
    </source>
</evidence>
<feature type="transmembrane region" description="Helical" evidence="5">
    <location>
        <begin position="89"/>
        <end position="111"/>
    </location>
</feature>
<name>A0AA39ULQ2_9AGAR</name>
<dbReference type="Pfam" id="PF01284">
    <property type="entry name" value="MARVEL"/>
    <property type="match status" value="1"/>
</dbReference>
<protein>
    <recommendedName>
        <fullName evidence="6">MARVEL domain-containing protein</fullName>
    </recommendedName>
</protein>
<sequence>MTLDSHVRRGHPITIIFGFLILFGIITLSISAWFTSQFNEHGHQNGITQRDRIRYILFASTWTVVFSTFYLVLFLHFDTGSVLTSIASHFIFLFLTWVIWTAAAASITQNLGGDLDCKTEDVFVYCDQLNALGAFCWIEWILVTLAIFFVIFRGIQAARRGDGYQGGLVSA</sequence>
<dbReference type="Proteomes" id="UP001175228">
    <property type="component" value="Unassembled WGS sequence"/>
</dbReference>
<comment type="caution">
    <text evidence="7">The sequence shown here is derived from an EMBL/GenBank/DDBJ whole genome shotgun (WGS) entry which is preliminary data.</text>
</comment>
<dbReference type="InterPro" id="IPR008253">
    <property type="entry name" value="Marvel"/>
</dbReference>
<comment type="subcellular location">
    <subcellularLocation>
        <location evidence="1">Membrane</location>
        <topology evidence="1">Multi-pass membrane protein</topology>
    </subcellularLocation>
</comment>
<evidence type="ECO:0000256" key="3">
    <source>
        <dbReference type="ARBA" id="ARBA00022989"/>
    </source>
</evidence>
<evidence type="ECO:0000259" key="6">
    <source>
        <dbReference type="Pfam" id="PF01284"/>
    </source>
</evidence>
<feature type="transmembrane region" description="Helical" evidence="5">
    <location>
        <begin position="12"/>
        <end position="35"/>
    </location>
</feature>
<evidence type="ECO:0000256" key="5">
    <source>
        <dbReference type="SAM" id="Phobius"/>
    </source>
</evidence>
<proteinExistence type="predicted"/>
<evidence type="ECO:0000256" key="4">
    <source>
        <dbReference type="ARBA" id="ARBA00023136"/>
    </source>
</evidence>
<accession>A0AA39ULQ2</accession>
<evidence type="ECO:0000256" key="2">
    <source>
        <dbReference type="ARBA" id="ARBA00022692"/>
    </source>
</evidence>
<keyword evidence="8" id="KW-1185">Reference proteome</keyword>
<keyword evidence="4 5" id="KW-0472">Membrane</keyword>
<feature type="transmembrane region" description="Helical" evidence="5">
    <location>
        <begin position="131"/>
        <end position="152"/>
    </location>
</feature>
<evidence type="ECO:0000256" key="1">
    <source>
        <dbReference type="ARBA" id="ARBA00004141"/>
    </source>
</evidence>
<organism evidence="7 8">
    <name type="scientific">Armillaria luteobubalina</name>
    <dbReference type="NCBI Taxonomy" id="153913"/>
    <lineage>
        <taxon>Eukaryota</taxon>
        <taxon>Fungi</taxon>
        <taxon>Dikarya</taxon>
        <taxon>Basidiomycota</taxon>
        <taxon>Agaricomycotina</taxon>
        <taxon>Agaricomycetes</taxon>
        <taxon>Agaricomycetidae</taxon>
        <taxon>Agaricales</taxon>
        <taxon>Marasmiineae</taxon>
        <taxon>Physalacriaceae</taxon>
        <taxon>Armillaria</taxon>
    </lineage>
</organism>